<sequence>MFSSRCCVSVRLMALTRSVLCLSPRAQSACANNFPRVDYRTVPKTLVEYNRLRSIDPVQPCSPKLLRVAVIGQPNVGKSTLVNTLMRWKVCSVSSKVHTTRHNAKAVLVDG</sequence>
<dbReference type="SUPFAM" id="SSF52540">
    <property type="entry name" value="P-loop containing nucleoside triphosphate hydrolases"/>
    <property type="match status" value="1"/>
</dbReference>
<feature type="domain" description="G" evidence="2">
    <location>
        <begin position="67"/>
        <end position="106"/>
    </location>
</feature>
<evidence type="ECO:0000313" key="3">
    <source>
        <dbReference type="EMBL" id="DAA34202.1"/>
    </source>
</evidence>
<dbReference type="EMBL" id="BK007178">
    <property type="protein sequence ID" value="DAA34202.1"/>
    <property type="molecule type" value="mRNA"/>
</dbReference>
<dbReference type="AlphaFoldDB" id="F0J8H7"/>
<dbReference type="GO" id="GO:0043024">
    <property type="term" value="F:ribosomal small subunit binding"/>
    <property type="evidence" value="ECO:0007669"/>
    <property type="project" value="TreeGrafter"/>
</dbReference>
<proteinExistence type="evidence at transcript level"/>
<dbReference type="GO" id="GO:0019843">
    <property type="term" value="F:rRNA binding"/>
    <property type="evidence" value="ECO:0007669"/>
    <property type="project" value="TreeGrafter"/>
</dbReference>
<feature type="chain" id="PRO_5003250739" evidence="1">
    <location>
        <begin position="22"/>
        <end position="111"/>
    </location>
</feature>
<feature type="signal peptide" evidence="1">
    <location>
        <begin position="1"/>
        <end position="21"/>
    </location>
</feature>
<reference evidence="3" key="1">
    <citation type="journal article" date="2011" name="BMC Genomics">
        <title>A further insight into the sialome of the tropical bont tick, Amblyomma variegatum.</title>
        <authorList>
            <person name="Ribeiro J.M."/>
            <person name="Anderson J.M."/>
            <person name="Manoukis N.C."/>
            <person name="Meng Z."/>
            <person name="Francishetti I.M."/>
        </authorList>
    </citation>
    <scope>NUCLEOTIDE SEQUENCE</scope>
    <source>
        <strain evidence="3">Amb_var-1935</strain>
        <tissue evidence="3">Salivary gland</tissue>
    </source>
</reference>
<accession>F0J8H7</accession>
<dbReference type="Pfam" id="PF01926">
    <property type="entry name" value="MMR_HSR1"/>
    <property type="match status" value="1"/>
</dbReference>
<dbReference type="PANTHER" id="PTHR42698:SF1">
    <property type="entry name" value="GTPASE ERA, MITOCHONDRIAL"/>
    <property type="match status" value="1"/>
</dbReference>
<dbReference type="PANTHER" id="PTHR42698">
    <property type="entry name" value="GTPASE ERA"/>
    <property type="match status" value="1"/>
</dbReference>
<dbReference type="GO" id="GO:0005759">
    <property type="term" value="C:mitochondrial matrix"/>
    <property type="evidence" value="ECO:0007669"/>
    <property type="project" value="TreeGrafter"/>
</dbReference>
<keyword evidence="1" id="KW-0732">Signal</keyword>
<dbReference type="GO" id="GO:0005525">
    <property type="term" value="F:GTP binding"/>
    <property type="evidence" value="ECO:0007669"/>
    <property type="project" value="InterPro"/>
</dbReference>
<organism evidence="3">
    <name type="scientific">Amblyomma variegatum</name>
    <name type="common">Tropical bont tick</name>
    <dbReference type="NCBI Taxonomy" id="34610"/>
    <lineage>
        <taxon>Eukaryota</taxon>
        <taxon>Metazoa</taxon>
        <taxon>Ecdysozoa</taxon>
        <taxon>Arthropoda</taxon>
        <taxon>Chelicerata</taxon>
        <taxon>Arachnida</taxon>
        <taxon>Acari</taxon>
        <taxon>Parasitiformes</taxon>
        <taxon>Ixodida</taxon>
        <taxon>Ixodoidea</taxon>
        <taxon>Ixodidae</taxon>
        <taxon>Amblyomminae</taxon>
        <taxon>Amblyomma</taxon>
    </lineage>
</organism>
<dbReference type="InterPro" id="IPR005662">
    <property type="entry name" value="GTPase_Era-like"/>
</dbReference>
<name>F0J8H7_AMBVA</name>
<dbReference type="Gene3D" id="3.40.50.300">
    <property type="entry name" value="P-loop containing nucleotide triphosphate hydrolases"/>
    <property type="match status" value="1"/>
</dbReference>
<feature type="non-terminal residue" evidence="3">
    <location>
        <position position="111"/>
    </location>
</feature>
<dbReference type="InterPro" id="IPR027417">
    <property type="entry name" value="P-loop_NTPase"/>
</dbReference>
<dbReference type="InterPro" id="IPR006073">
    <property type="entry name" value="GTP-bd"/>
</dbReference>
<dbReference type="GO" id="GO:0000028">
    <property type="term" value="P:ribosomal small subunit assembly"/>
    <property type="evidence" value="ECO:0007669"/>
    <property type="project" value="TreeGrafter"/>
</dbReference>
<evidence type="ECO:0000259" key="2">
    <source>
        <dbReference type="Pfam" id="PF01926"/>
    </source>
</evidence>
<protein>
    <submittedName>
        <fullName evidence="3">Hypothetical secreted protein 1935</fullName>
    </submittedName>
</protein>
<evidence type="ECO:0000256" key="1">
    <source>
        <dbReference type="SAM" id="SignalP"/>
    </source>
</evidence>